<organism evidence="1 2">
    <name type="scientific">Blautia liquoris</name>
    <dbReference type="NCBI Taxonomy" id="2779518"/>
    <lineage>
        <taxon>Bacteria</taxon>
        <taxon>Bacillati</taxon>
        <taxon>Bacillota</taxon>
        <taxon>Clostridia</taxon>
        <taxon>Lachnospirales</taxon>
        <taxon>Lachnospiraceae</taxon>
        <taxon>Blautia</taxon>
    </lineage>
</organism>
<dbReference type="EMBL" id="CP063304">
    <property type="protein sequence ID" value="QOV18235.1"/>
    <property type="molecule type" value="Genomic_DNA"/>
</dbReference>
<dbReference type="KEGG" id="bliq:INP51_09340"/>
<name>A0A7M2RD31_9FIRM</name>
<dbReference type="AlphaFoldDB" id="A0A7M2RD31"/>
<protein>
    <submittedName>
        <fullName evidence="1">DUF1292 domain-containing protein</fullName>
    </submittedName>
</protein>
<dbReference type="InterPro" id="IPR009711">
    <property type="entry name" value="UPF0473"/>
</dbReference>
<keyword evidence="2" id="KW-1185">Reference proteome</keyword>
<proteinExistence type="predicted"/>
<dbReference type="RefSeq" id="WP_193734597.1">
    <property type="nucleotide sequence ID" value="NZ_CP063304.1"/>
</dbReference>
<evidence type="ECO:0000313" key="1">
    <source>
        <dbReference type="EMBL" id="QOV18235.1"/>
    </source>
</evidence>
<dbReference type="Proteomes" id="UP000593601">
    <property type="component" value="Chromosome"/>
</dbReference>
<evidence type="ECO:0000313" key="2">
    <source>
        <dbReference type="Proteomes" id="UP000593601"/>
    </source>
</evidence>
<accession>A0A7M2RD31</accession>
<dbReference type="Pfam" id="PF06949">
    <property type="entry name" value="DUF1292"/>
    <property type="match status" value="1"/>
</dbReference>
<gene>
    <name evidence="1" type="ORF">INP51_09340</name>
</gene>
<sequence length="120" mass="13761">MSDENKDLNCEGNCDFCEDECEDMDQPTVTLTLDDDTEITCAILTIYPAGDNQYIALLPLNEESENEDGEVYLYRYLENENGQPTLENIDTDEEYDIAADAFDELMDEQEFEDLDTDDNL</sequence>
<reference evidence="1 2" key="1">
    <citation type="submission" date="2020-10" db="EMBL/GenBank/DDBJ databases">
        <title>Blautia liquoris sp.nov., isolated from the mud in a fermentation cellar used for the production of Chinese strong-flavoured liquor.</title>
        <authorList>
            <person name="Lu L."/>
        </authorList>
    </citation>
    <scope>NUCLEOTIDE SEQUENCE [LARGE SCALE GENOMIC DNA]</scope>
    <source>
        <strain evidence="1 2">LZLJ-3</strain>
    </source>
</reference>